<organism evidence="3 4">
    <name type="scientific">Heligmosomoides polygyrus</name>
    <name type="common">Parasitic roundworm</name>
    <dbReference type="NCBI Taxonomy" id="6339"/>
    <lineage>
        <taxon>Eukaryota</taxon>
        <taxon>Metazoa</taxon>
        <taxon>Ecdysozoa</taxon>
        <taxon>Nematoda</taxon>
        <taxon>Chromadorea</taxon>
        <taxon>Rhabditida</taxon>
        <taxon>Rhabditina</taxon>
        <taxon>Rhabditomorpha</taxon>
        <taxon>Strongyloidea</taxon>
        <taxon>Heligmosomidae</taxon>
        <taxon>Heligmosomoides</taxon>
    </lineage>
</organism>
<dbReference type="WBParaSite" id="HPBE_0002520901-mRNA-1">
    <property type="protein sequence ID" value="HPBE_0002520901-mRNA-1"/>
    <property type="gene ID" value="HPBE_0002520901"/>
</dbReference>
<dbReference type="OrthoDB" id="10254444at2759"/>
<evidence type="ECO:0000313" key="4">
    <source>
        <dbReference type="WBParaSite" id="HPBE_0002520901-mRNA-1"/>
    </source>
</evidence>
<dbReference type="Gene3D" id="3.20.20.80">
    <property type="entry name" value="Glycosidases"/>
    <property type="match status" value="1"/>
</dbReference>
<dbReference type="SUPFAM" id="SSF51445">
    <property type="entry name" value="(Trans)glycosidases"/>
    <property type="match status" value="1"/>
</dbReference>
<dbReference type="InterPro" id="IPR029070">
    <property type="entry name" value="Chitinase_insertion_sf"/>
</dbReference>
<reference evidence="4" key="2">
    <citation type="submission" date="2019-09" db="UniProtKB">
        <authorList>
            <consortium name="WormBaseParasite"/>
        </authorList>
    </citation>
    <scope>IDENTIFICATION</scope>
</reference>
<gene>
    <name evidence="2" type="ORF">HPBE_LOCUS25208</name>
</gene>
<dbReference type="PANTHER" id="PTHR46066">
    <property type="entry name" value="CHITINASE DOMAIN-CONTAINING PROTEIN 1 FAMILY MEMBER"/>
    <property type="match status" value="1"/>
</dbReference>
<dbReference type="Gene3D" id="3.10.50.10">
    <property type="match status" value="1"/>
</dbReference>
<dbReference type="Proteomes" id="UP000050761">
    <property type="component" value="Unassembled WGS sequence"/>
</dbReference>
<dbReference type="EMBL" id="UZAH01037523">
    <property type="protein sequence ID" value="VDP49767.1"/>
    <property type="molecule type" value="Genomic_DNA"/>
</dbReference>
<evidence type="ECO:0000256" key="1">
    <source>
        <dbReference type="ARBA" id="ARBA00009336"/>
    </source>
</evidence>
<keyword evidence="3" id="KW-1185">Reference proteome</keyword>
<dbReference type="PANTHER" id="PTHR46066:SF2">
    <property type="entry name" value="CHITINASE DOMAIN-CONTAINING PROTEIN 1"/>
    <property type="match status" value="1"/>
</dbReference>
<sequence length="187" mass="21026">MLNAWGDAFHDRNLQLIAAVGPPLGPKNTLTGMFTPAHMLSLAGKVDYVQIRPNIPLQIMTYDYRSDVVAGVAPYDWVEQSIVTLVELAPDLAKHLLIGINHYGYEHTDGEMQAVNFDQYIEKLKKSNSKLEWDGKSKEHLLKIGNAQVYYPSLTSIEMRLNLARKYGVGVGVWDFGQGLNYFTQLL</sequence>
<evidence type="ECO:0000313" key="3">
    <source>
        <dbReference type="Proteomes" id="UP000050761"/>
    </source>
</evidence>
<accession>A0A183GR89</accession>
<reference evidence="2 3" key="1">
    <citation type="submission" date="2018-11" db="EMBL/GenBank/DDBJ databases">
        <authorList>
            <consortium name="Pathogen Informatics"/>
        </authorList>
    </citation>
    <scope>NUCLEOTIDE SEQUENCE [LARGE SCALE GENOMIC DNA]</scope>
</reference>
<proteinExistence type="inferred from homology"/>
<evidence type="ECO:0000313" key="2">
    <source>
        <dbReference type="EMBL" id="VDP49767.1"/>
    </source>
</evidence>
<dbReference type="GO" id="GO:0012505">
    <property type="term" value="C:endomembrane system"/>
    <property type="evidence" value="ECO:0007669"/>
    <property type="project" value="TreeGrafter"/>
</dbReference>
<protein>
    <submittedName>
        <fullName evidence="4">Glyco_hydro_18 domain-containing protein</fullName>
    </submittedName>
</protein>
<dbReference type="AlphaFoldDB" id="A0A183GR89"/>
<accession>A0A3P8DE64</accession>
<dbReference type="InterPro" id="IPR017853">
    <property type="entry name" value="GH"/>
</dbReference>
<comment type="similarity">
    <text evidence="1">Belongs to the glycosyl hydrolase 18 family.</text>
</comment>
<dbReference type="GO" id="GO:0070492">
    <property type="term" value="F:oligosaccharide binding"/>
    <property type="evidence" value="ECO:0007669"/>
    <property type="project" value="TreeGrafter"/>
</dbReference>
<name>A0A183GR89_HELPZ</name>